<name>A0A0H3XH55_9MOLU</name>
<keyword evidence="2" id="KW-1185">Reference proteome</keyword>
<dbReference type="RefSeq" id="WP_053040806.1">
    <property type="nucleotide sequence ID" value="NZ_CP011856.1"/>
</dbReference>
<accession>A0A0H3XH55</accession>
<dbReference type="AlphaFoldDB" id="A0A0H3XH55"/>
<dbReference type="EMBL" id="CP011856">
    <property type="protein sequence ID" value="AKM53928.1"/>
    <property type="molecule type" value="Genomic_DNA"/>
</dbReference>
<dbReference type="KEGG" id="seri:SERIO_v1c03460"/>
<dbReference type="PATRIC" id="fig|743698.3.peg.347"/>
<gene>
    <name evidence="1" type="ORF">SERIO_v1c03460</name>
</gene>
<dbReference type="Proteomes" id="UP000035661">
    <property type="component" value="Chromosome"/>
</dbReference>
<proteinExistence type="predicted"/>
<reference evidence="2" key="2">
    <citation type="submission" date="2015-06" db="EMBL/GenBank/DDBJ databases">
        <title>Complete genome sequence of Spiroplasma eriocheiris TDA-040725-5 (DSM 21848).</title>
        <authorList>
            <person name="Lo W.-S."/>
            <person name="Kuo C.-H."/>
        </authorList>
    </citation>
    <scope>NUCLEOTIDE SEQUENCE [LARGE SCALE GENOMIC DNA]</scope>
    <source>
        <strain evidence="2">TDA-040725-5</strain>
    </source>
</reference>
<protein>
    <submittedName>
        <fullName evidence="1">Uncharacterized protein</fullName>
    </submittedName>
</protein>
<reference evidence="1 2" key="1">
    <citation type="journal article" date="2015" name="Genome Biol. Evol.">
        <title>Found and Lost: The Fates of Horizontally Acquired Genes in Arthropod-Symbiotic Spiroplasma.</title>
        <authorList>
            <person name="Lo W.S."/>
            <person name="Gasparich G.E."/>
            <person name="Kuo C.H."/>
        </authorList>
    </citation>
    <scope>NUCLEOTIDE SEQUENCE [LARGE SCALE GENOMIC DNA]</scope>
    <source>
        <strain evidence="2">TDA-040725-5</strain>
    </source>
</reference>
<evidence type="ECO:0000313" key="1">
    <source>
        <dbReference type="EMBL" id="AKM53928.1"/>
    </source>
</evidence>
<dbReference type="STRING" id="315358.SERIO_v1c03460"/>
<evidence type="ECO:0000313" key="2">
    <source>
        <dbReference type="Proteomes" id="UP000035661"/>
    </source>
</evidence>
<organism evidence="1 2">
    <name type="scientific">Spiroplasma eriocheiris</name>
    <dbReference type="NCBI Taxonomy" id="315358"/>
    <lineage>
        <taxon>Bacteria</taxon>
        <taxon>Bacillati</taxon>
        <taxon>Mycoplasmatota</taxon>
        <taxon>Mollicutes</taxon>
        <taxon>Entomoplasmatales</taxon>
        <taxon>Spiroplasmataceae</taxon>
        <taxon>Spiroplasma</taxon>
    </lineage>
</organism>
<sequence length="129" mass="14906">MAIEINVLKIDYLQILFSDLNEQYLTQPIEEDLMLYDGDLQVENFRMNYQNSYVENDWASFKLKITAQELLNKFIMIAQHLNFHKTPKIKVICKLKPHQKAIISCIASVSCINPDHPVADNLAINILKG</sequence>